<dbReference type="EMBL" id="CADCTQ010000130">
    <property type="protein sequence ID" value="CAA9240589.1"/>
    <property type="molecule type" value="Genomic_DNA"/>
</dbReference>
<proteinExistence type="predicted"/>
<evidence type="ECO:0000256" key="1">
    <source>
        <dbReference type="ARBA" id="ARBA00004127"/>
    </source>
</evidence>
<evidence type="ECO:0000313" key="10">
    <source>
        <dbReference type="EMBL" id="CAA9240589.1"/>
    </source>
</evidence>
<keyword evidence="3 8" id="KW-1133">Transmembrane helix</keyword>
<dbReference type="GO" id="GO:0008610">
    <property type="term" value="P:lipid biosynthetic process"/>
    <property type="evidence" value="ECO:0007669"/>
    <property type="project" value="InterPro"/>
</dbReference>
<evidence type="ECO:0000256" key="6">
    <source>
        <dbReference type="ARBA" id="ARBA00023136"/>
    </source>
</evidence>
<dbReference type="PANTHER" id="PTHR21624:SF1">
    <property type="entry name" value="ALKYLGLYCEROL MONOOXYGENASE"/>
    <property type="match status" value="1"/>
</dbReference>
<keyword evidence="5" id="KW-0443">Lipid metabolism</keyword>
<dbReference type="InterPro" id="IPR006694">
    <property type="entry name" value="Fatty_acid_hydroxylase"/>
</dbReference>
<evidence type="ECO:0000259" key="9">
    <source>
        <dbReference type="Pfam" id="PF04116"/>
    </source>
</evidence>
<evidence type="ECO:0000256" key="4">
    <source>
        <dbReference type="ARBA" id="ARBA00023002"/>
    </source>
</evidence>
<evidence type="ECO:0000256" key="2">
    <source>
        <dbReference type="ARBA" id="ARBA00022692"/>
    </source>
</evidence>
<feature type="transmembrane region" description="Helical" evidence="8">
    <location>
        <begin position="82"/>
        <end position="102"/>
    </location>
</feature>
<dbReference type="GO" id="GO:0016020">
    <property type="term" value="C:membrane"/>
    <property type="evidence" value="ECO:0007669"/>
    <property type="project" value="GOC"/>
</dbReference>
<accession>A0A6J4I473</accession>
<name>A0A6J4I473_9SPHI</name>
<keyword evidence="2 8" id="KW-0812">Transmembrane</keyword>
<gene>
    <name evidence="10" type="ORF">AVDCRST_MAG56-1407</name>
</gene>
<feature type="transmembrane region" description="Helical" evidence="8">
    <location>
        <begin position="49"/>
        <end position="75"/>
    </location>
</feature>
<evidence type="ECO:0000256" key="8">
    <source>
        <dbReference type="SAM" id="Phobius"/>
    </source>
</evidence>
<dbReference type="GO" id="GO:0012505">
    <property type="term" value="C:endomembrane system"/>
    <property type="evidence" value="ECO:0007669"/>
    <property type="project" value="UniProtKB-SubCell"/>
</dbReference>
<organism evidence="10">
    <name type="scientific">uncultured Cytophagales bacterium</name>
    <dbReference type="NCBI Taxonomy" id="158755"/>
    <lineage>
        <taxon>Bacteria</taxon>
        <taxon>Pseudomonadati</taxon>
        <taxon>Bacteroidota</taxon>
        <taxon>Sphingobacteriia</taxon>
        <taxon>Sphingobacteriales</taxon>
        <taxon>environmental samples</taxon>
    </lineage>
</organism>
<feature type="compositionally biased region" description="Basic and acidic residues" evidence="7">
    <location>
        <begin position="311"/>
        <end position="321"/>
    </location>
</feature>
<dbReference type="InterPro" id="IPR051689">
    <property type="entry name" value="Sterol_desaturase/TMEM195"/>
</dbReference>
<evidence type="ECO:0000256" key="3">
    <source>
        <dbReference type="ARBA" id="ARBA00022989"/>
    </source>
</evidence>
<sequence length="321" mass="37851">MDISVNDFENPLFWGVPIFLLCIAIEAYISHRENKELYEWKDTLASAWVALGASLLNVSTRVATVAFFAIFFELFKPLRENYLGYTQLGWAWWVWLLCVLGDDFNFYWHHRFCHTVRILWAAHIVHHSSEKFNFGTALRNGWTITFFKPVYWIWLPILGFHPVMVGICLAINSTYQMFLHSRMVPSLGWFEKFFNTPWLHQVHHACNVDYLDRNHGGILIIWDKLFGTFHDNNQEPKFGVLHPPNSYNPLVLVGHEYRDIWVDVRSAKSWKDKLKYIFYPPGWSPDGSRQTAKQMQQEQERRLHGQTRVSFPEREPALSNS</sequence>
<feature type="region of interest" description="Disordered" evidence="7">
    <location>
        <begin position="284"/>
        <end position="321"/>
    </location>
</feature>
<dbReference type="Pfam" id="PF04116">
    <property type="entry name" value="FA_hydroxylase"/>
    <property type="match status" value="1"/>
</dbReference>
<feature type="compositionally biased region" description="Polar residues" evidence="7">
    <location>
        <begin position="287"/>
        <end position="297"/>
    </location>
</feature>
<dbReference type="GO" id="GO:0006643">
    <property type="term" value="P:membrane lipid metabolic process"/>
    <property type="evidence" value="ECO:0007669"/>
    <property type="project" value="TreeGrafter"/>
</dbReference>
<protein>
    <submittedName>
        <fullName evidence="10">Fatty acid hydroxylase family (Carotene hydroxylase/sterol desaturase)</fullName>
    </submittedName>
</protein>
<dbReference type="GO" id="GO:0005506">
    <property type="term" value="F:iron ion binding"/>
    <property type="evidence" value="ECO:0007669"/>
    <property type="project" value="InterPro"/>
</dbReference>
<evidence type="ECO:0000256" key="7">
    <source>
        <dbReference type="SAM" id="MobiDB-lite"/>
    </source>
</evidence>
<reference evidence="10" key="1">
    <citation type="submission" date="2020-02" db="EMBL/GenBank/DDBJ databases">
        <authorList>
            <person name="Meier V. D."/>
        </authorList>
    </citation>
    <scope>NUCLEOTIDE SEQUENCE</scope>
    <source>
        <strain evidence="10">AVDCRST_MAG56</strain>
    </source>
</reference>
<evidence type="ECO:0000256" key="5">
    <source>
        <dbReference type="ARBA" id="ARBA00023098"/>
    </source>
</evidence>
<keyword evidence="6 8" id="KW-0472">Membrane</keyword>
<feature type="domain" description="Fatty acid hydroxylase" evidence="9">
    <location>
        <begin position="95"/>
        <end position="228"/>
    </location>
</feature>
<feature type="transmembrane region" description="Helical" evidence="8">
    <location>
        <begin position="151"/>
        <end position="172"/>
    </location>
</feature>
<keyword evidence="4" id="KW-0560">Oxidoreductase</keyword>
<dbReference type="GO" id="GO:0050479">
    <property type="term" value="F:glyceryl-ether monooxygenase activity"/>
    <property type="evidence" value="ECO:0007669"/>
    <property type="project" value="TreeGrafter"/>
</dbReference>
<feature type="transmembrane region" description="Helical" evidence="8">
    <location>
        <begin position="12"/>
        <end position="29"/>
    </location>
</feature>
<dbReference type="PANTHER" id="PTHR21624">
    <property type="entry name" value="STEROL DESATURASE-RELATED PROTEIN"/>
    <property type="match status" value="1"/>
</dbReference>
<dbReference type="AlphaFoldDB" id="A0A6J4I473"/>
<comment type="subcellular location">
    <subcellularLocation>
        <location evidence="1">Endomembrane system</location>
        <topology evidence="1">Multi-pass membrane protein</topology>
    </subcellularLocation>
</comment>